<dbReference type="OrthoDB" id="190789at2"/>
<proteinExistence type="predicted"/>
<evidence type="ECO:0000313" key="2">
    <source>
        <dbReference type="EMBL" id="TLD71007.1"/>
    </source>
</evidence>
<feature type="region of interest" description="Disordered" evidence="1">
    <location>
        <begin position="1"/>
        <end position="24"/>
    </location>
</feature>
<dbReference type="Gene3D" id="1.20.5.2050">
    <property type="match status" value="1"/>
</dbReference>
<evidence type="ECO:0008006" key="4">
    <source>
        <dbReference type="Google" id="ProtNLM"/>
    </source>
</evidence>
<sequence length="153" mass="17575">MAKDPQNRNITRIDNAGGPDKRPVKGFEVRIYRRGQRFNQFFSDNAHGGKKSALEQARAVRDKMEKKLKPYTRRELAEKISARNTSGQRGVRLRKTIVSKADKKYVYEHVEASWSPEPGRVVKKSFSVEKLGLDKAWEMAIDCRRKAVTKIKG</sequence>
<organism evidence="2 3">
    <name type="scientific">Phragmitibacter flavus</name>
    <dbReference type="NCBI Taxonomy" id="2576071"/>
    <lineage>
        <taxon>Bacteria</taxon>
        <taxon>Pseudomonadati</taxon>
        <taxon>Verrucomicrobiota</taxon>
        <taxon>Verrucomicrobiia</taxon>
        <taxon>Verrucomicrobiales</taxon>
        <taxon>Verrucomicrobiaceae</taxon>
        <taxon>Phragmitibacter</taxon>
    </lineage>
</organism>
<comment type="caution">
    <text evidence="2">The sequence shown here is derived from an EMBL/GenBank/DDBJ whole genome shotgun (WGS) entry which is preliminary data.</text>
</comment>
<accession>A0A5R8KFG2</accession>
<evidence type="ECO:0000256" key="1">
    <source>
        <dbReference type="SAM" id="MobiDB-lite"/>
    </source>
</evidence>
<gene>
    <name evidence="2" type="ORF">FEM03_08805</name>
</gene>
<name>A0A5R8KFG2_9BACT</name>
<dbReference type="Proteomes" id="UP000306196">
    <property type="component" value="Unassembled WGS sequence"/>
</dbReference>
<dbReference type="RefSeq" id="WP_138085836.1">
    <property type="nucleotide sequence ID" value="NZ_VAUV01000006.1"/>
</dbReference>
<reference evidence="2 3" key="1">
    <citation type="submission" date="2019-05" db="EMBL/GenBank/DDBJ databases">
        <title>Verrucobacter flavum gen. nov., sp. nov. a new member of the family Verrucomicrobiaceae.</title>
        <authorList>
            <person name="Szuroczki S."/>
            <person name="Abbaszade G."/>
            <person name="Szabo A."/>
            <person name="Felfoldi T."/>
            <person name="Schumann P."/>
            <person name="Boka K."/>
            <person name="Keki Z."/>
            <person name="Toumi M."/>
            <person name="Toth E."/>
        </authorList>
    </citation>
    <scope>NUCLEOTIDE SEQUENCE [LARGE SCALE GENOMIC DNA]</scope>
    <source>
        <strain evidence="2 3">MG-N-17</strain>
    </source>
</reference>
<evidence type="ECO:0000313" key="3">
    <source>
        <dbReference type="Proteomes" id="UP000306196"/>
    </source>
</evidence>
<dbReference type="AlphaFoldDB" id="A0A5R8KFG2"/>
<keyword evidence="3" id="KW-1185">Reference proteome</keyword>
<protein>
    <recommendedName>
        <fullName evidence="4">AP2 domain-containing protein</fullName>
    </recommendedName>
</protein>
<dbReference type="EMBL" id="VAUV01000006">
    <property type="protein sequence ID" value="TLD71007.1"/>
    <property type="molecule type" value="Genomic_DNA"/>
</dbReference>